<dbReference type="EMBL" id="CP120988">
    <property type="protein sequence ID" value="WLQ56802.1"/>
    <property type="molecule type" value="Genomic_DNA"/>
</dbReference>
<keyword evidence="2" id="KW-1185">Reference proteome</keyword>
<name>A0ABY9IRP2_9ACTN</name>
<dbReference type="Proteomes" id="UP001235744">
    <property type="component" value="Chromosome"/>
</dbReference>
<proteinExistence type="predicted"/>
<dbReference type="RefSeq" id="WP_306071438.1">
    <property type="nucleotide sequence ID" value="NZ_CP120988.1"/>
</dbReference>
<organism evidence="1 2">
    <name type="scientific">Streptomyces poriferorum</name>
    <dbReference type="NCBI Taxonomy" id="2798799"/>
    <lineage>
        <taxon>Bacteria</taxon>
        <taxon>Bacillati</taxon>
        <taxon>Actinomycetota</taxon>
        <taxon>Actinomycetes</taxon>
        <taxon>Kitasatosporales</taxon>
        <taxon>Streptomycetaceae</taxon>
        <taxon>Streptomyces</taxon>
    </lineage>
</organism>
<gene>
    <name evidence="1" type="ORF">P8A19_15685</name>
</gene>
<evidence type="ECO:0008006" key="3">
    <source>
        <dbReference type="Google" id="ProtNLM"/>
    </source>
</evidence>
<protein>
    <recommendedName>
        <fullName evidence="3">Lipoprotein</fullName>
    </recommendedName>
</protein>
<evidence type="ECO:0000313" key="2">
    <source>
        <dbReference type="Proteomes" id="UP001235744"/>
    </source>
</evidence>
<accession>A0ABY9IRP2</accession>
<reference evidence="1 2" key="1">
    <citation type="submission" date="2023-03" db="EMBL/GenBank/DDBJ databases">
        <title>Isolation and description of six Streptomyces strains from soil environments, able to metabolize different microbial glucans.</title>
        <authorList>
            <person name="Widen T."/>
            <person name="Larsbrink J."/>
        </authorList>
    </citation>
    <scope>NUCLEOTIDE SEQUENCE [LARGE SCALE GENOMIC DNA]</scope>
    <source>
        <strain evidence="1 2">Alt2</strain>
    </source>
</reference>
<sequence length="152" mass="16092">MGILLRQLSGQGTYTRWQSGDDMVRLIRTLVPVLALVAVTAGCSSDDGKSEARLTEQRESYCTQLGAWQDARAEEADAEKEGAEADGASGYDMVGAVADDVFLAMDPLRDEALDGGRTLAEATVAALKSNDRGAGGLIVRYCQDNGFEAQVG</sequence>
<evidence type="ECO:0000313" key="1">
    <source>
        <dbReference type="EMBL" id="WLQ56802.1"/>
    </source>
</evidence>